<organism evidence="1 2">
    <name type="scientific">Aspergillus ibericus CBS 121593</name>
    <dbReference type="NCBI Taxonomy" id="1448316"/>
    <lineage>
        <taxon>Eukaryota</taxon>
        <taxon>Fungi</taxon>
        <taxon>Dikarya</taxon>
        <taxon>Ascomycota</taxon>
        <taxon>Pezizomycotina</taxon>
        <taxon>Eurotiomycetes</taxon>
        <taxon>Eurotiomycetidae</taxon>
        <taxon>Eurotiales</taxon>
        <taxon>Aspergillaceae</taxon>
        <taxon>Aspergillus</taxon>
        <taxon>Aspergillus subgen. Circumdati</taxon>
    </lineage>
</organism>
<dbReference type="FunFam" id="3.90.1410.10:FF:000039">
    <property type="entry name" value="SET domain protein (AFU_orthologue AFUA_4G11040)"/>
    <property type="match status" value="1"/>
</dbReference>
<dbReference type="Proteomes" id="UP000249402">
    <property type="component" value="Unassembled WGS sequence"/>
</dbReference>
<dbReference type="RefSeq" id="XP_025571976.1">
    <property type="nucleotide sequence ID" value="XM_025720176.1"/>
</dbReference>
<dbReference type="STRING" id="1448316.A0A395GRQ3"/>
<gene>
    <name evidence="1" type="ORF">BO80DRAFT_428112</name>
</gene>
<dbReference type="SUPFAM" id="SSF82199">
    <property type="entry name" value="SET domain"/>
    <property type="match status" value="1"/>
</dbReference>
<dbReference type="Gene3D" id="3.90.1410.10">
    <property type="entry name" value="set domain protein methyltransferase, domain 1"/>
    <property type="match status" value="1"/>
</dbReference>
<dbReference type="PANTHER" id="PTHR13271:SF135">
    <property type="entry name" value="SET DOMAIN PROTEIN (AFU_ORTHOLOGUE AFUA_4G11040)"/>
    <property type="match status" value="1"/>
</dbReference>
<sequence length="703" mass="78484">MASATPSLPMPSDDDSLQIYFELLNWVVSNGGHLHDSVQIAKDESRGVHLQVKRDWKDGVPNDTHIIKTPLATTMSYFNVMDHSSAAEDSGALIAFSAHGLHFPQAFVDAVGPKEATIFFLIGQYLRGTEGFWYPYIRTLPQPGSLTTPPYYEGEDLQWLNGTSLLSAREQRMSLLKEKYEKGSVELRQAGFQSAEEYTWDLYLWAASMFISRAFSAKVMSGVFPEKELSEENFAVLLPLIDMGNHRPLAKVEWRAGKDDVAFVVLEDVTAGQEISNNYGPRNNEQLMMNYGFCIPGNPCDHRIVSLRAPPGSPLQVAKAHQVQMHPELAGETEDHYYVFNVFYPLLAPEMSMEHSIFSPALLDAVSVLAANNRELETLEITSQGIKIPSGYGNSRALLAALSQVIIELITHAAKLRASGEDLQTPTNLKQIHAKLYRDSQIMLSETALVIAAWTLNRARQHNFTGNWDETKRLLGAHMGQIPAGKFPDEVFSRLQVRILERQSLLKSNGELFTLGELPDLLPAEMRQSCKACFQDILSISENAIPMLSGSGGSSPFAFPMFLCLVVAVYTASQSAGSEGVQLPSRLSRWASFLLENYPPPPNDVAWAVEDEDDEHMLGLFDDVLEQMRTQNAGVFTKLAPYTGDWQKDDWWLSPNWLRWGWMIGEQECVQIPVDPLRLLAAGRGGQVRLSTETYLYVPGEEY</sequence>
<keyword evidence="2" id="KW-1185">Reference proteome</keyword>
<dbReference type="InterPro" id="IPR050600">
    <property type="entry name" value="SETD3_SETD6_MTase"/>
</dbReference>
<name>A0A395GRQ3_9EURO</name>
<dbReference type="AlphaFoldDB" id="A0A395GRQ3"/>
<dbReference type="InterPro" id="IPR046341">
    <property type="entry name" value="SET_dom_sf"/>
</dbReference>
<dbReference type="VEuPathDB" id="FungiDB:BO80DRAFT_428112"/>
<dbReference type="EMBL" id="KZ824461">
    <property type="protein sequence ID" value="RAK97648.1"/>
    <property type="molecule type" value="Genomic_DNA"/>
</dbReference>
<protein>
    <submittedName>
        <fullName evidence="1">SET domain protein</fullName>
    </submittedName>
</protein>
<reference evidence="1 2" key="1">
    <citation type="submission" date="2018-02" db="EMBL/GenBank/DDBJ databases">
        <title>The genomes of Aspergillus section Nigri reveals drivers in fungal speciation.</title>
        <authorList>
            <consortium name="DOE Joint Genome Institute"/>
            <person name="Vesth T.C."/>
            <person name="Nybo J."/>
            <person name="Theobald S."/>
            <person name="Brandl J."/>
            <person name="Frisvad J.C."/>
            <person name="Nielsen K.F."/>
            <person name="Lyhne E.K."/>
            <person name="Kogle M.E."/>
            <person name="Kuo A."/>
            <person name="Riley R."/>
            <person name="Clum A."/>
            <person name="Nolan M."/>
            <person name="Lipzen A."/>
            <person name="Salamov A."/>
            <person name="Henrissat B."/>
            <person name="Wiebenga A."/>
            <person name="De vries R.P."/>
            <person name="Grigoriev I.V."/>
            <person name="Mortensen U.H."/>
            <person name="Andersen M.R."/>
            <person name="Baker S.E."/>
        </authorList>
    </citation>
    <scope>NUCLEOTIDE SEQUENCE [LARGE SCALE GENOMIC DNA]</scope>
    <source>
        <strain evidence="1 2">CBS 121593</strain>
    </source>
</reference>
<dbReference type="GO" id="GO:0016279">
    <property type="term" value="F:protein-lysine N-methyltransferase activity"/>
    <property type="evidence" value="ECO:0007669"/>
    <property type="project" value="TreeGrafter"/>
</dbReference>
<dbReference type="GeneID" id="37225041"/>
<proteinExistence type="predicted"/>
<evidence type="ECO:0000313" key="1">
    <source>
        <dbReference type="EMBL" id="RAK97648.1"/>
    </source>
</evidence>
<dbReference type="OrthoDB" id="42889at2759"/>
<dbReference type="PANTHER" id="PTHR13271">
    <property type="entry name" value="UNCHARACTERIZED PUTATIVE METHYLTRANSFERASE"/>
    <property type="match status" value="1"/>
</dbReference>
<accession>A0A395GRQ3</accession>
<evidence type="ECO:0000313" key="2">
    <source>
        <dbReference type="Proteomes" id="UP000249402"/>
    </source>
</evidence>